<comment type="caution">
    <text evidence="1">The sequence shown here is derived from an EMBL/GenBank/DDBJ whole genome shotgun (WGS) entry which is preliminary data.</text>
</comment>
<dbReference type="AlphaFoldDB" id="A0A9P3BT58"/>
<protein>
    <submittedName>
        <fullName evidence="1">Uncharacterized protein</fullName>
    </submittedName>
</protein>
<evidence type="ECO:0000313" key="1">
    <source>
        <dbReference type="EMBL" id="GIJ98283.1"/>
    </source>
</evidence>
<name>A0A9P3BT58_ASPVI</name>
<dbReference type="OrthoDB" id="4501419at2759"/>
<dbReference type="EMBL" id="BOPL01000001">
    <property type="protein sequence ID" value="GIJ98283.1"/>
    <property type="molecule type" value="Genomic_DNA"/>
</dbReference>
<sequence length="250" mass="28909">MDKLPQDVEEGDLILVYTPKAAAMLIVKSASARQDPSSSATRLMVQHVHWHIPKSKGYWTLNGPNVHYKDTHEEEHVWYCSCEDHTIHEEESLETFLQRFKSQNEGDGETNLIVRPHGRDVLKYYFGGRCPYCGSMGWFCRGCQQIWPDLFGSCGDDLSCPVCLGYDFALDDNMAIKRQWSLECSLPSRREAPFSTAEEEAKLRSLQEELLSLVRDRYERNNVRREDMGMKKEDVDKLVSDYNEAIFKNQ</sequence>
<proteinExistence type="predicted"/>
<dbReference type="GeneID" id="66928381"/>
<gene>
    <name evidence="1" type="ORF">Aspvir_000399</name>
</gene>
<accession>A0A9P3BT58</accession>
<dbReference type="Proteomes" id="UP000710440">
    <property type="component" value="Unassembled WGS sequence"/>
</dbReference>
<organism evidence="1 2">
    <name type="scientific">Aspergillus viridinutans</name>
    <dbReference type="NCBI Taxonomy" id="75553"/>
    <lineage>
        <taxon>Eukaryota</taxon>
        <taxon>Fungi</taxon>
        <taxon>Dikarya</taxon>
        <taxon>Ascomycota</taxon>
        <taxon>Pezizomycotina</taxon>
        <taxon>Eurotiomycetes</taxon>
        <taxon>Eurotiomycetidae</taxon>
        <taxon>Eurotiales</taxon>
        <taxon>Aspergillaceae</taxon>
        <taxon>Aspergillus</taxon>
        <taxon>Aspergillus subgen. Fumigati</taxon>
    </lineage>
</organism>
<reference evidence="1 2" key="1">
    <citation type="submission" date="2021-02" db="EMBL/GenBank/DDBJ databases">
        <title>Pan-genome distribution and transcriptional activeness of fungal secondary metabolism genes in Aspergillus section Fumigati.</title>
        <authorList>
            <person name="Takahashi H."/>
            <person name="Umemura M."/>
            <person name="Ninomiya A."/>
            <person name="Kusuya Y."/>
            <person name="Urayama S."/>
            <person name="Shimizu M."/>
            <person name="Watanabe A."/>
            <person name="Kamei K."/>
            <person name="Yaguchi T."/>
            <person name="Hagiwara D."/>
        </authorList>
    </citation>
    <scope>NUCLEOTIDE SEQUENCE [LARGE SCALE GENOMIC DNA]</scope>
    <source>
        <strain evidence="1 2">IFM 47045</strain>
    </source>
</reference>
<keyword evidence="2" id="KW-1185">Reference proteome</keyword>
<evidence type="ECO:0000313" key="2">
    <source>
        <dbReference type="Proteomes" id="UP000710440"/>
    </source>
</evidence>
<dbReference type="RefSeq" id="XP_043121470.1">
    <property type="nucleotide sequence ID" value="XM_043265535.1"/>
</dbReference>